<evidence type="ECO:0000259" key="3">
    <source>
        <dbReference type="Pfam" id="PF13472"/>
    </source>
</evidence>
<keyword evidence="4" id="KW-0378">Hydrolase</keyword>
<organism evidence="4 5">
    <name type="scientific">Bifidobacterium catenulatum</name>
    <dbReference type="NCBI Taxonomy" id="1686"/>
    <lineage>
        <taxon>Bacteria</taxon>
        <taxon>Bacillati</taxon>
        <taxon>Actinomycetota</taxon>
        <taxon>Actinomycetes</taxon>
        <taxon>Bifidobacteriales</taxon>
        <taxon>Bifidobacteriaceae</taxon>
        <taxon>Bifidobacterium</taxon>
    </lineage>
</organism>
<dbReference type="CDD" id="cd00229">
    <property type="entry name" value="SGNH_hydrolase"/>
    <property type="match status" value="1"/>
</dbReference>
<keyword evidence="1" id="KW-1133">Transmembrane helix</keyword>
<dbReference type="EMBL" id="JAQKGX010000003">
    <property type="protein sequence ID" value="MDB1161914.1"/>
    <property type="molecule type" value="Genomic_DNA"/>
</dbReference>
<comment type="caution">
    <text evidence="4">The sequence shown here is derived from an EMBL/GenBank/DDBJ whole genome shotgun (WGS) entry which is preliminary data.</text>
</comment>
<sequence>MRVVKSIIVAITVFVLSLLPTAAYAETGEADKIDLFLGDSTTSAIGVSDTQRWSKLFSEKDNAQEVNYAVGGSGWGDTEWVHDGRTYADQYEKARNELGDNAQYVHRVFVVGFVNDIESGTSVQDIKTRMKDLLTKIHADLPEAQLIYIPEIAAPSPKNLSLLPAMLPVSKELINTAQSINGVYVADDCIDWLKDSSDTWQSDQTHPNAKGHEIVAQKVESLVAQIDSGKKQAGKTANTENATVSVSKNIFLNYKQIALILFIVIALIAIAVVLIISRKQKSKHAKR</sequence>
<evidence type="ECO:0000313" key="5">
    <source>
        <dbReference type="Proteomes" id="UP001211105"/>
    </source>
</evidence>
<keyword evidence="1" id="KW-0812">Transmembrane</keyword>
<dbReference type="Proteomes" id="UP001211105">
    <property type="component" value="Unassembled WGS sequence"/>
</dbReference>
<feature type="chain" id="PRO_5043711741" evidence="2">
    <location>
        <begin position="26"/>
        <end position="287"/>
    </location>
</feature>
<dbReference type="GeneID" id="45583287"/>
<name>A0AAW6A2B6_9BIFI</name>
<gene>
    <name evidence="4" type="ORF">PL707_06465</name>
</gene>
<evidence type="ECO:0000256" key="1">
    <source>
        <dbReference type="SAM" id="Phobius"/>
    </source>
</evidence>
<feature type="transmembrane region" description="Helical" evidence="1">
    <location>
        <begin position="257"/>
        <end position="277"/>
    </location>
</feature>
<keyword evidence="2" id="KW-0732">Signal</keyword>
<evidence type="ECO:0000256" key="2">
    <source>
        <dbReference type="SAM" id="SignalP"/>
    </source>
</evidence>
<dbReference type="SUPFAM" id="SSF52266">
    <property type="entry name" value="SGNH hydrolase"/>
    <property type="match status" value="1"/>
</dbReference>
<protein>
    <submittedName>
        <fullName evidence="4">SGNH/GDSL hydrolase family protein</fullName>
    </submittedName>
</protein>
<feature type="signal peptide" evidence="2">
    <location>
        <begin position="1"/>
        <end position="25"/>
    </location>
</feature>
<reference evidence="4" key="1">
    <citation type="submission" date="2023-01" db="EMBL/GenBank/DDBJ databases">
        <title>Human gut microbiome strain richness.</title>
        <authorList>
            <person name="Chen-Liaw A."/>
        </authorList>
    </citation>
    <scope>NUCLEOTIDE SEQUENCE</scope>
    <source>
        <strain evidence="4">BSD2780120875st1_E5_BSD2780120875b_170604</strain>
    </source>
</reference>
<dbReference type="InterPro" id="IPR036514">
    <property type="entry name" value="SGNH_hydro_sf"/>
</dbReference>
<proteinExistence type="predicted"/>
<accession>A0AAW6A2B6</accession>
<dbReference type="InterPro" id="IPR013830">
    <property type="entry name" value="SGNH_hydro"/>
</dbReference>
<dbReference type="Pfam" id="PF13472">
    <property type="entry name" value="Lipase_GDSL_2"/>
    <property type="match status" value="1"/>
</dbReference>
<dbReference type="RefSeq" id="WP_003835482.1">
    <property type="nucleotide sequence ID" value="NZ_JADMXZ010000002.1"/>
</dbReference>
<feature type="domain" description="SGNH hydrolase-type esterase" evidence="3">
    <location>
        <begin position="36"/>
        <end position="214"/>
    </location>
</feature>
<evidence type="ECO:0000313" key="4">
    <source>
        <dbReference type="EMBL" id="MDB1161914.1"/>
    </source>
</evidence>
<dbReference type="AlphaFoldDB" id="A0AAW6A2B6"/>
<dbReference type="GO" id="GO:0016787">
    <property type="term" value="F:hydrolase activity"/>
    <property type="evidence" value="ECO:0007669"/>
    <property type="project" value="UniProtKB-KW"/>
</dbReference>
<keyword evidence="1" id="KW-0472">Membrane</keyword>
<dbReference type="Gene3D" id="3.40.50.1110">
    <property type="entry name" value="SGNH hydrolase"/>
    <property type="match status" value="1"/>
</dbReference>